<evidence type="ECO:0000313" key="1">
    <source>
        <dbReference type="EMBL" id="VFJ71017.1"/>
    </source>
</evidence>
<proteinExistence type="predicted"/>
<name>A0A450TS46_9GAMM</name>
<protein>
    <recommendedName>
        <fullName evidence="2">Phage-Barnase-EndoU-ColicinE5/D-RelE like nuclease 2 domain-containing protein</fullName>
    </recommendedName>
</protein>
<sequence>MVETPAIRFFCPYLHGDVEMTEEWERHIAERHPDLLPAHRERIAQTLAKPDEVRASARFGNARLFSRWYNDLKKGKCVVVVVVSETAPRRHWIITAYMARKLAGGKAEWTGN</sequence>
<organism evidence="1">
    <name type="scientific">Candidatus Kentrum sp. FW</name>
    <dbReference type="NCBI Taxonomy" id="2126338"/>
    <lineage>
        <taxon>Bacteria</taxon>
        <taxon>Pseudomonadati</taxon>
        <taxon>Pseudomonadota</taxon>
        <taxon>Gammaproteobacteria</taxon>
        <taxon>Candidatus Kentrum</taxon>
    </lineage>
</organism>
<evidence type="ECO:0008006" key="2">
    <source>
        <dbReference type="Google" id="ProtNLM"/>
    </source>
</evidence>
<accession>A0A450TS46</accession>
<reference evidence="1" key="1">
    <citation type="submission" date="2019-02" db="EMBL/GenBank/DDBJ databases">
        <authorList>
            <person name="Gruber-Vodicka R. H."/>
            <person name="Seah K. B. B."/>
        </authorList>
    </citation>
    <scope>NUCLEOTIDE SEQUENCE</scope>
    <source>
        <strain evidence="1">BECK_BZ131</strain>
    </source>
</reference>
<dbReference type="EMBL" id="CAADFE010000025">
    <property type="protein sequence ID" value="VFJ71017.1"/>
    <property type="molecule type" value="Genomic_DNA"/>
</dbReference>
<dbReference type="AlphaFoldDB" id="A0A450TS46"/>
<gene>
    <name evidence="1" type="ORF">BECKFW1821C_GA0114237_102550</name>
</gene>